<keyword evidence="1 2" id="KW-0413">Isomerase</keyword>
<proteinExistence type="predicted"/>
<dbReference type="AlphaFoldDB" id="A0A926D446"/>
<accession>A0A926D446</accession>
<dbReference type="PIRSF" id="PIRSF036628">
    <property type="entry name" value="IolB"/>
    <property type="match status" value="1"/>
</dbReference>
<dbReference type="SUPFAM" id="SSF51182">
    <property type="entry name" value="RmlC-like cupins"/>
    <property type="match status" value="1"/>
</dbReference>
<dbReference type="PANTHER" id="PTHR39193:SF1">
    <property type="entry name" value="5-DEOXY-GLUCURONATE ISOMERASE"/>
    <property type="match status" value="1"/>
</dbReference>
<organism evidence="2 3">
    <name type="scientific">Gehongia tenuis</name>
    <dbReference type="NCBI Taxonomy" id="2763655"/>
    <lineage>
        <taxon>Bacteria</taxon>
        <taxon>Bacillati</taxon>
        <taxon>Bacillota</taxon>
        <taxon>Clostridia</taxon>
        <taxon>Christensenellales</taxon>
        <taxon>Christensenellaceae</taxon>
        <taxon>Gehongia</taxon>
    </lineage>
</organism>
<dbReference type="GO" id="GO:0019310">
    <property type="term" value="P:inositol catabolic process"/>
    <property type="evidence" value="ECO:0007669"/>
    <property type="project" value="InterPro"/>
</dbReference>
<dbReference type="EMBL" id="JACRSR010000001">
    <property type="protein sequence ID" value="MBC8530997.1"/>
    <property type="molecule type" value="Genomic_DNA"/>
</dbReference>
<dbReference type="InterPro" id="IPR024203">
    <property type="entry name" value="Deoxy-glucuronate_isom_IolB"/>
</dbReference>
<dbReference type="Gene3D" id="2.60.120.10">
    <property type="entry name" value="Jelly Rolls"/>
    <property type="match status" value="2"/>
</dbReference>
<comment type="caution">
    <text evidence="2">The sequence shown here is derived from an EMBL/GenBank/DDBJ whole genome shotgun (WGS) entry which is preliminary data.</text>
</comment>
<evidence type="ECO:0000256" key="1">
    <source>
        <dbReference type="ARBA" id="ARBA00023235"/>
    </source>
</evidence>
<dbReference type="RefSeq" id="WP_249315063.1">
    <property type="nucleotide sequence ID" value="NZ_JACRSR010000001.1"/>
</dbReference>
<name>A0A926D446_9FIRM</name>
<reference evidence="2" key="1">
    <citation type="submission" date="2020-08" db="EMBL/GenBank/DDBJ databases">
        <title>Genome public.</title>
        <authorList>
            <person name="Liu C."/>
            <person name="Sun Q."/>
        </authorList>
    </citation>
    <scope>NUCLEOTIDE SEQUENCE</scope>
    <source>
        <strain evidence="2">NSJ-53</strain>
    </source>
</reference>
<evidence type="ECO:0000313" key="2">
    <source>
        <dbReference type="EMBL" id="MBC8530997.1"/>
    </source>
</evidence>
<dbReference type="InterPro" id="IPR011051">
    <property type="entry name" value="RmlC_Cupin_sf"/>
</dbReference>
<dbReference type="PANTHER" id="PTHR39193">
    <property type="entry name" value="5-DEOXY-GLUCURONATE ISOMERASE"/>
    <property type="match status" value="1"/>
</dbReference>
<sequence>MIIQGDSSPFPFGYTSIVKMNDDKTRKAGMNFGILVLKKGEVMNGSGEKSGKKERVCVLLSGEACFSWRDQSVNVGRTSIWTQKPWCLHVPSGESMSIRALSDRAEVAVLTAFNDRVFEPHFYGGGEVKSEERGKGILNDTSERIVRTIFDYKSAPHSNLVIGETITFPGRWSSYPPHSHMQPEIYHYRFTPDNGFGLAAVGEKAYKVYNNDTLVITDNMTHPQAAAPGYAMYYLWAIRHLPQEPYLEPKDDPSHTWMLEKDAKIWPNR</sequence>
<dbReference type="InterPro" id="IPR021120">
    <property type="entry name" value="KduI/IolB_isomerase"/>
</dbReference>
<dbReference type="InterPro" id="IPR014710">
    <property type="entry name" value="RmlC-like_jellyroll"/>
</dbReference>
<protein>
    <submittedName>
        <fullName evidence="2">5-deoxy-glucuronate isomerase</fullName>
    </submittedName>
</protein>
<gene>
    <name evidence="2" type="ORF">H8696_03955</name>
</gene>
<evidence type="ECO:0000313" key="3">
    <source>
        <dbReference type="Proteomes" id="UP000623172"/>
    </source>
</evidence>
<dbReference type="GO" id="GO:0008880">
    <property type="term" value="F:glucuronate isomerase activity"/>
    <property type="evidence" value="ECO:0007669"/>
    <property type="project" value="InterPro"/>
</dbReference>
<keyword evidence="3" id="KW-1185">Reference proteome</keyword>
<dbReference type="Pfam" id="PF04962">
    <property type="entry name" value="KduI"/>
    <property type="match status" value="1"/>
</dbReference>
<dbReference type="Proteomes" id="UP000623172">
    <property type="component" value="Unassembled WGS sequence"/>
</dbReference>